<dbReference type="EMBL" id="ACQT01000289">
    <property type="protein sequence ID" value="EER58344.1"/>
    <property type="molecule type" value="Genomic_DNA"/>
</dbReference>
<dbReference type="AlphaFoldDB" id="C5TB07"/>
<organism evidence="1 2">
    <name type="scientific">Acidovorax delafieldii 2AN</name>
    <dbReference type="NCBI Taxonomy" id="573060"/>
    <lineage>
        <taxon>Bacteria</taxon>
        <taxon>Pseudomonadati</taxon>
        <taxon>Pseudomonadota</taxon>
        <taxon>Betaproteobacteria</taxon>
        <taxon>Burkholderiales</taxon>
        <taxon>Comamonadaceae</taxon>
        <taxon>Acidovorax</taxon>
    </lineage>
</organism>
<feature type="non-terminal residue" evidence="1">
    <location>
        <position position="43"/>
    </location>
</feature>
<name>C5TB07_ACIDE</name>
<protein>
    <submittedName>
        <fullName evidence="1">AMP-dependent synthetase and ligase</fullName>
    </submittedName>
</protein>
<keyword evidence="2" id="KW-1185">Reference proteome</keyword>
<sequence>MHPDIEHLLAQPFGSLPELIERQAAHRPGHTALLLEDQRLDYA</sequence>
<gene>
    <name evidence="1" type="ORF">AcdelDRAFT_4087</name>
</gene>
<keyword evidence="1" id="KW-0436">Ligase</keyword>
<proteinExistence type="predicted"/>
<accession>C5TB07</accession>
<evidence type="ECO:0000313" key="2">
    <source>
        <dbReference type="Proteomes" id="UP000003856"/>
    </source>
</evidence>
<comment type="caution">
    <text evidence="1">The sequence shown here is derived from an EMBL/GenBank/DDBJ whole genome shotgun (WGS) entry which is preliminary data.</text>
</comment>
<evidence type="ECO:0000313" key="1">
    <source>
        <dbReference type="EMBL" id="EER58344.1"/>
    </source>
</evidence>
<reference evidence="1 2" key="1">
    <citation type="submission" date="2009-05" db="EMBL/GenBank/DDBJ databases">
        <title>The draft genome of Acidovorax delafieldii 2AN.</title>
        <authorList>
            <consortium name="US DOE Joint Genome Institute (JGI-PGF)"/>
            <person name="Lucas S."/>
            <person name="Copeland A."/>
            <person name="Lapidus A."/>
            <person name="Glavina del Rio T."/>
            <person name="Tice H."/>
            <person name="Bruce D."/>
            <person name="Goodwin L."/>
            <person name="Pitluck S."/>
            <person name="Larimer F."/>
            <person name="Land M.L."/>
            <person name="Hauser L."/>
            <person name="Shelobolina E.S."/>
            <person name="Picardal F."/>
            <person name="Roden E."/>
            <person name="Emerson D."/>
        </authorList>
    </citation>
    <scope>NUCLEOTIDE SEQUENCE [LARGE SCALE GENOMIC DNA]</scope>
    <source>
        <strain evidence="1 2">2AN</strain>
    </source>
</reference>
<dbReference type="GO" id="GO:0016874">
    <property type="term" value="F:ligase activity"/>
    <property type="evidence" value="ECO:0007669"/>
    <property type="project" value="UniProtKB-KW"/>
</dbReference>
<dbReference type="Proteomes" id="UP000003856">
    <property type="component" value="Unassembled WGS sequence"/>
</dbReference>